<dbReference type="Proteomes" id="UP000256941">
    <property type="component" value="Unassembled WGS sequence"/>
</dbReference>
<dbReference type="PANTHER" id="PTHR46268">
    <property type="entry name" value="STRESS RESPONSE PROTEIN NHAX"/>
    <property type="match status" value="1"/>
</dbReference>
<dbReference type="PANTHER" id="PTHR46268:SF6">
    <property type="entry name" value="UNIVERSAL STRESS PROTEIN UP12"/>
    <property type="match status" value="1"/>
</dbReference>
<dbReference type="SUPFAM" id="SSF52402">
    <property type="entry name" value="Adenine nucleotide alpha hydrolases-like"/>
    <property type="match status" value="2"/>
</dbReference>
<accession>A0A3D9XRH7</accession>
<name>A0A3D9XRH7_PARVE</name>
<dbReference type="PRINTS" id="PR01438">
    <property type="entry name" value="UNVRSLSTRESS"/>
</dbReference>
<feature type="domain" description="UspA" evidence="2">
    <location>
        <begin position="139"/>
        <end position="278"/>
    </location>
</feature>
<evidence type="ECO:0000313" key="4">
    <source>
        <dbReference type="Proteomes" id="UP000256941"/>
    </source>
</evidence>
<reference evidence="3 4" key="1">
    <citation type="submission" date="2018-08" db="EMBL/GenBank/DDBJ databases">
        <title>Genomic Encyclopedia of Archaeal and Bacterial Type Strains, Phase II (KMG-II): from individual species to whole genera.</title>
        <authorList>
            <person name="Goeker M."/>
        </authorList>
    </citation>
    <scope>NUCLEOTIDE SEQUENCE [LARGE SCALE GENOMIC DNA]</scope>
    <source>
        <strain evidence="3 4">DSM 17099</strain>
    </source>
</reference>
<evidence type="ECO:0000313" key="3">
    <source>
        <dbReference type="EMBL" id="REF73040.1"/>
    </source>
</evidence>
<dbReference type="EMBL" id="QTUJ01000001">
    <property type="protein sequence ID" value="REF73040.1"/>
    <property type="molecule type" value="Genomic_DNA"/>
</dbReference>
<dbReference type="AlphaFoldDB" id="A0A3D9XRH7"/>
<dbReference type="CDD" id="cd00293">
    <property type="entry name" value="USP-like"/>
    <property type="match status" value="2"/>
</dbReference>
<organism evidence="3 4">
    <name type="scientific">Paracoccus versutus</name>
    <name type="common">Thiobacillus versutus</name>
    <dbReference type="NCBI Taxonomy" id="34007"/>
    <lineage>
        <taxon>Bacteria</taxon>
        <taxon>Pseudomonadati</taxon>
        <taxon>Pseudomonadota</taxon>
        <taxon>Alphaproteobacteria</taxon>
        <taxon>Rhodobacterales</taxon>
        <taxon>Paracoccaceae</taxon>
        <taxon>Paracoccus</taxon>
    </lineage>
</organism>
<feature type="domain" description="UspA" evidence="2">
    <location>
        <begin position="1"/>
        <end position="132"/>
    </location>
</feature>
<evidence type="ECO:0000256" key="1">
    <source>
        <dbReference type="ARBA" id="ARBA00008791"/>
    </source>
</evidence>
<comment type="caution">
    <text evidence="3">The sequence shown here is derived from an EMBL/GenBank/DDBJ whole genome shotgun (WGS) entry which is preliminary data.</text>
</comment>
<comment type="similarity">
    <text evidence="1">Belongs to the universal stress protein A family.</text>
</comment>
<dbReference type="InterPro" id="IPR014729">
    <property type="entry name" value="Rossmann-like_a/b/a_fold"/>
</dbReference>
<dbReference type="Gene3D" id="3.40.50.620">
    <property type="entry name" value="HUPs"/>
    <property type="match status" value="2"/>
</dbReference>
<dbReference type="Pfam" id="PF00582">
    <property type="entry name" value="Usp"/>
    <property type="match status" value="2"/>
</dbReference>
<dbReference type="RefSeq" id="WP_116221228.1">
    <property type="nucleotide sequence ID" value="NZ_CP038196.1"/>
</dbReference>
<gene>
    <name evidence="3" type="ORF">BDD41_1552</name>
</gene>
<dbReference type="InterPro" id="IPR006015">
    <property type="entry name" value="Universal_stress_UspA"/>
</dbReference>
<proteinExistence type="inferred from homology"/>
<evidence type="ECO:0000259" key="2">
    <source>
        <dbReference type="Pfam" id="PF00582"/>
    </source>
</evidence>
<protein>
    <submittedName>
        <fullName evidence="3">Nucleotide-binding universal stress UspA family protein</fullName>
    </submittedName>
</protein>
<sequence>MKTILVAVDPQHDADRVLARAAQLSEQHKAAVVVMHVLDDMGVMEPEMRAAAGRHARATLETLIDAPRFARAPTLRVEFGIPHRCVTKAAHELSADIVVIGPGQPSTLLQRVFGSTADRIVRMASVPVLVVRGEHARRYGTVAAAMDFSPLSEAALEAVRGLAPDARITLVHAYEAPLPFEQAMLQAGTLPDDAEHFRRSRMNDCRRQLLDLARSHGREENVLILQGAPGAALVELSQGGRVDLVAMGTQGRSATAEVLLGSVARRLLSEAGCDVLVVGPARE</sequence>
<dbReference type="InterPro" id="IPR006016">
    <property type="entry name" value="UspA"/>
</dbReference>